<proteinExistence type="predicted"/>
<gene>
    <name evidence="8" type="ORF">SAMN05444169_5784</name>
</gene>
<dbReference type="EMBL" id="LT670818">
    <property type="protein sequence ID" value="SHH10801.1"/>
    <property type="molecule type" value="Genomic_DNA"/>
</dbReference>
<feature type="transmembrane region" description="Helical" evidence="6">
    <location>
        <begin position="176"/>
        <end position="193"/>
    </location>
</feature>
<dbReference type="Gene3D" id="1.20.1740.10">
    <property type="entry name" value="Amino acid/polyamine transporter I"/>
    <property type="match status" value="1"/>
</dbReference>
<feature type="transmembrane region" description="Helical" evidence="6">
    <location>
        <begin position="61"/>
        <end position="86"/>
    </location>
</feature>
<feature type="transmembrane region" description="Helical" evidence="6">
    <location>
        <begin position="409"/>
        <end position="440"/>
    </location>
</feature>
<dbReference type="PIRSF" id="PIRSF006060">
    <property type="entry name" value="AA_transporter"/>
    <property type="match status" value="1"/>
</dbReference>
<keyword evidence="4 6" id="KW-0472">Membrane</keyword>
<reference evidence="8 9" key="1">
    <citation type="submission" date="2016-11" db="EMBL/GenBank/DDBJ databases">
        <authorList>
            <person name="Jaros S."/>
            <person name="Januszkiewicz K."/>
            <person name="Wedrychowicz H."/>
        </authorList>
    </citation>
    <scope>NUCLEOTIDE SEQUENCE [LARGE SCALE GENOMIC DNA]</scope>
    <source>
        <strain evidence="8 9">GAS242</strain>
    </source>
</reference>
<evidence type="ECO:0000313" key="8">
    <source>
        <dbReference type="EMBL" id="SHH10801.1"/>
    </source>
</evidence>
<organism evidence="8 9">
    <name type="scientific">Bradyrhizobium erythrophlei</name>
    <dbReference type="NCBI Taxonomy" id="1437360"/>
    <lineage>
        <taxon>Bacteria</taxon>
        <taxon>Pseudomonadati</taxon>
        <taxon>Pseudomonadota</taxon>
        <taxon>Alphaproteobacteria</taxon>
        <taxon>Hyphomicrobiales</taxon>
        <taxon>Nitrobacteraceae</taxon>
        <taxon>Bradyrhizobium</taxon>
    </lineage>
</organism>
<evidence type="ECO:0000313" key="9">
    <source>
        <dbReference type="Proteomes" id="UP000190675"/>
    </source>
</evidence>
<dbReference type="Proteomes" id="UP000190675">
    <property type="component" value="Chromosome I"/>
</dbReference>
<feature type="transmembrane region" description="Helical" evidence="6">
    <location>
        <begin position="246"/>
        <end position="268"/>
    </location>
</feature>
<dbReference type="PANTHER" id="PTHR42770">
    <property type="entry name" value="AMINO ACID TRANSPORTER-RELATED"/>
    <property type="match status" value="1"/>
</dbReference>
<dbReference type="GO" id="GO:0055085">
    <property type="term" value="P:transmembrane transport"/>
    <property type="evidence" value="ECO:0007669"/>
    <property type="project" value="InterPro"/>
</dbReference>
<evidence type="ECO:0000256" key="2">
    <source>
        <dbReference type="ARBA" id="ARBA00022692"/>
    </source>
</evidence>
<feature type="transmembrane region" description="Helical" evidence="6">
    <location>
        <begin position="139"/>
        <end position="164"/>
    </location>
</feature>
<evidence type="ECO:0000256" key="3">
    <source>
        <dbReference type="ARBA" id="ARBA00022989"/>
    </source>
</evidence>
<evidence type="ECO:0000256" key="4">
    <source>
        <dbReference type="ARBA" id="ARBA00023136"/>
    </source>
</evidence>
<dbReference type="GO" id="GO:0016020">
    <property type="term" value="C:membrane"/>
    <property type="evidence" value="ECO:0007669"/>
    <property type="project" value="UniProtKB-SubCell"/>
</dbReference>
<comment type="subcellular location">
    <subcellularLocation>
        <location evidence="1">Membrane</location>
        <topology evidence="1">Multi-pass membrane protein</topology>
    </subcellularLocation>
</comment>
<keyword evidence="2 6" id="KW-0812">Transmembrane</keyword>
<evidence type="ECO:0000259" key="7">
    <source>
        <dbReference type="Pfam" id="PF00324"/>
    </source>
</evidence>
<feature type="transmembrane region" description="Helical" evidence="6">
    <location>
        <begin position="483"/>
        <end position="505"/>
    </location>
</feature>
<feature type="transmembrane region" description="Helical" evidence="6">
    <location>
        <begin position="452"/>
        <end position="471"/>
    </location>
</feature>
<feature type="transmembrane region" description="Helical" evidence="6">
    <location>
        <begin position="328"/>
        <end position="352"/>
    </location>
</feature>
<dbReference type="AlphaFoldDB" id="A0A1M5QAG8"/>
<feature type="transmembrane region" description="Helical" evidence="6">
    <location>
        <begin position="98"/>
        <end position="119"/>
    </location>
</feature>
<feature type="transmembrane region" description="Helical" evidence="6">
    <location>
        <begin position="280"/>
        <end position="304"/>
    </location>
</feature>
<feature type="domain" description="Amino acid permease/ SLC12A" evidence="7">
    <location>
        <begin position="63"/>
        <end position="503"/>
    </location>
</feature>
<evidence type="ECO:0000256" key="5">
    <source>
        <dbReference type="SAM" id="MobiDB-lite"/>
    </source>
</evidence>
<feature type="transmembrane region" description="Helical" evidence="6">
    <location>
        <begin position="385"/>
        <end position="403"/>
    </location>
</feature>
<feature type="transmembrane region" description="Helical" evidence="6">
    <location>
        <begin position="205"/>
        <end position="226"/>
    </location>
</feature>
<evidence type="ECO:0000256" key="6">
    <source>
        <dbReference type="SAM" id="Phobius"/>
    </source>
</evidence>
<dbReference type="InterPro" id="IPR050367">
    <property type="entry name" value="APC_superfamily"/>
</dbReference>
<protein>
    <submittedName>
        <fullName evidence="8">Amino acid/polyamine/organocation transporter, APC superfamily</fullName>
    </submittedName>
</protein>
<feature type="region of interest" description="Disordered" evidence="5">
    <location>
        <begin position="1"/>
        <end position="22"/>
    </location>
</feature>
<keyword evidence="3 6" id="KW-1133">Transmembrane helix</keyword>
<dbReference type="PANTHER" id="PTHR42770:SF16">
    <property type="entry name" value="AMINO ACID PERMEASE"/>
    <property type="match status" value="1"/>
</dbReference>
<dbReference type="Pfam" id="PF00324">
    <property type="entry name" value="AA_permease"/>
    <property type="match status" value="1"/>
</dbReference>
<sequence length="521" mass="54884">MRDGNRGFRSRSFVSPPAARVPQPNCADQISCDTGVAANMEGQASMDGQSPNKLRRDAVGVAHVVFFVVAAAAPLTAVVGVTPAAFAFGNGPGVPGTFLLVGLLYLLFSVGFTTMNRFVASAGGFYPYITAGLGRPLGVAGALIALATYNAIDIAVYGMFGFFSNAIVTSHGGPDIPWWVYAFCLGAAVYLCGKRHIAFSGKVLGFCMIAEIAILLLLGIAILVTGGGPEHISVAPFGPHAMFSSGFGVALVFVVSSFIGIEATVIFGEEARDPARTIPTATYVSVLLIAIFYAFSTWAISVYYGPSNILAEATKNTATLYLNAIDRLLGPGTALVMNVLLLASLFACGLSFHSTINRYFFAIGREGLAWSGFARTHRDHESPHVAGAVQTLIGMGATAAFALTRQDPYAVVFAWMGTFASLGILVIQIMVSIAVIAFFSRNAQGIGLWHRLIAPALSTAGLGTCLVLMAFNLSLVSGSDSRIVNAFPSLLALIGAIGFAFAIWVRSRRPEIYARLGRAFE</sequence>
<accession>A0A1M5QAG8</accession>
<evidence type="ECO:0000256" key="1">
    <source>
        <dbReference type="ARBA" id="ARBA00004141"/>
    </source>
</evidence>
<name>A0A1M5QAG8_9BRAD</name>
<dbReference type="InterPro" id="IPR004841">
    <property type="entry name" value="AA-permease/SLC12A_dom"/>
</dbReference>